<dbReference type="PANTHER" id="PTHR38825:SF2">
    <property type="entry name" value="LYSINE TRANSPORTER LYSE"/>
    <property type="match status" value="1"/>
</dbReference>
<evidence type="ECO:0000256" key="6">
    <source>
        <dbReference type="SAM" id="Phobius"/>
    </source>
</evidence>
<organism evidence="7 8">
    <name type="scientific">Halorussus limi</name>
    <dbReference type="NCBI Taxonomy" id="2938695"/>
    <lineage>
        <taxon>Archaea</taxon>
        <taxon>Methanobacteriati</taxon>
        <taxon>Methanobacteriota</taxon>
        <taxon>Stenosarchaea group</taxon>
        <taxon>Halobacteria</taxon>
        <taxon>Halobacteriales</taxon>
        <taxon>Haladaptataceae</taxon>
        <taxon>Halorussus</taxon>
    </lineage>
</organism>
<feature type="transmembrane region" description="Helical" evidence="6">
    <location>
        <begin position="195"/>
        <end position="216"/>
    </location>
</feature>
<proteinExistence type="predicted"/>
<dbReference type="EMBL" id="CP096659">
    <property type="protein sequence ID" value="UPV73351.1"/>
    <property type="molecule type" value="Genomic_DNA"/>
</dbReference>
<comment type="subcellular location">
    <subcellularLocation>
        <location evidence="1">Cell membrane</location>
        <topology evidence="1">Multi-pass membrane protein</topology>
    </subcellularLocation>
</comment>
<keyword evidence="3 6" id="KW-0812">Transmembrane</keyword>
<accession>A0A8U0HR84</accession>
<gene>
    <name evidence="7" type="ORF">M0R89_12435</name>
</gene>
<dbReference type="AlphaFoldDB" id="A0A8U0HR84"/>
<evidence type="ECO:0000256" key="3">
    <source>
        <dbReference type="ARBA" id="ARBA00022692"/>
    </source>
</evidence>
<sequence length="224" mass="22477">MSNAVVSGLAGVALGLSLAAPPGPMNAIIAEESVLRGWGSGLRAGLGAMSADACFFVLALFGVVAVVRDVPVVQRVLFAVGGLLMLYFAYGAASDANAAFGGDAATDGRGLAEDEDSKGFRKAFVLALTNPYQILWWLTAGVGLLDPGTFAPDALGGLTVSTGSPIIVVGFFGGIALWITGFPAALVTVGRRVDAFAPVVAYLSAAVLALAGLSFLSKAAGVLA</sequence>
<evidence type="ECO:0000256" key="5">
    <source>
        <dbReference type="ARBA" id="ARBA00023136"/>
    </source>
</evidence>
<dbReference type="Pfam" id="PF01810">
    <property type="entry name" value="LysE"/>
    <property type="match status" value="1"/>
</dbReference>
<keyword evidence="5 6" id="KW-0472">Membrane</keyword>
<feature type="transmembrane region" description="Helical" evidence="6">
    <location>
        <begin position="76"/>
        <end position="93"/>
    </location>
</feature>
<keyword evidence="8" id="KW-1185">Reference proteome</keyword>
<feature type="transmembrane region" description="Helical" evidence="6">
    <location>
        <begin position="43"/>
        <end position="67"/>
    </location>
</feature>
<dbReference type="Proteomes" id="UP000830729">
    <property type="component" value="Chromosome"/>
</dbReference>
<dbReference type="GO" id="GO:0006865">
    <property type="term" value="P:amino acid transport"/>
    <property type="evidence" value="ECO:0007669"/>
    <property type="project" value="InterPro"/>
</dbReference>
<keyword evidence="4 6" id="KW-1133">Transmembrane helix</keyword>
<dbReference type="PANTHER" id="PTHR38825">
    <property type="entry name" value="LYSINE EXPORTER PROTEIN (LYSE/YGGA)"/>
    <property type="match status" value="1"/>
</dbReference>
<evidence type="ECO:0000256" key="4">
    <source>
        <dbReference type="ARBA" id="ARBA00022989"/>
    </source>
</evidence>
<dbReference type="GeneID" id="72186020"/>
<keyword evidence="2" id="KW-1003">Cell membrane</keyword>
<dbReference type="RefSeq" id="WP_248649407.1">
    <property type="nucleotide sequence ID" value="NZ_CP096659.1"/>
</dbReference>
<feature type="transmembrane region" description="Helical" evidence="6">
    <location>
        <begin position="167"/>
        <end position="189"/>
    </location>
</feature>
<name>A0A8U0HR84_9EURY</name>
<feature type="transmembrane region" description="Helical" evidence="6">
    <location>
        <begin position="134"/>
        <end position="155"/>
    </location>
</feature>
<dbReference type="KEGG" id="halx:M0R89_12435"/>
<protein>
    <submittedName>
        <fullName evidence="7">LysE family transporter</fullName>
    </submittedName>
</protein>
<evidence type="ECO:0000313" key="7">
    <source>
        <dbReference type="EMBL" id="UPV73351.1"/>
    </source>
</evidence>
<evidence type="ECO:0000256" key="2">
    <source>
        <dbReference type="ARBA" id="ARBA00022475"/>
    </source>
</evidence>
<reference evidence="7 8" key="1">
    <citation type="submission" date="2022-04" db="EMBL/GenBank/DDBJ databases">
        <title>Diverse halophilic archaea isolated from saline environments.</title>
        <authorList>
            <person name="Cui H.-L."/>
        </authorList>
    </citation>
    <scope>NUCLEOTIDE SEQUENCE [LARGE SCALE GENOMIC DNA]</scope>
    <source>
        <strain evidence="7 8">XZYJT49</strain>
    </source>
</reference>
<evidence type="ECO:0000256" key="1">
    <source>
        <dbReference type="ARBA" id="ARBA00004651"/>
    </source>
</evidence>
<evidence type="ECO:0000313" key="8">
    <source>
        <dbReference type="Proteomes" id="UP000830729"/>
    </source>
</evidence>
<dbReference type="InterPro" id="IPR001123">
    <property type="entry name" value="LeuE-type"/>
</dbReference>
<dbReference type="GO" id="GO:0005886">
    <property type="term" value="C:plasma membrane"/>
    <property type="evidence" value="ECO:0007669"/>
    <property type="project" value="UniProtKB-SubCell"/>
</dbReference>